<organism evidence="3 4">
    <name type="scientific">Tanacetum coccineum</name>
    <dbReference type="NCBI Taxonomy" id="301880"/>
    <lineage>
        <taxon>Eukaryota</taxon>
        <taxon>Viridiplantae</taxon>
        <taxon>Streptophyta</taxon>
        <taxon>Embryophyta</taxon>
        <taxon>Tracheophyta</taxon>
        <taxon>Spermatophyta</taxon>
        <taxon>Magnoliopsida</taxon>
        <taxon>eudicotyledons</taxon>
        <taxon>Gunneridae</taxon>
        <taxon>Pentapetalae</taxon>
        <taxon>asterids</taxon>
        <taxon>campanulids</taxon>
        <taxon>Asterales</taxon>
        <taxon>Asteraceae</taxon>
        <taxon>Asteroideae</taxon>
        <taxon>Anthemideae</taxon>
        <taxon>Anthemidinae</taxon>
        <taxon>Tanacetum</taxon>
    </lineage>
</organism>
<dbReference type="Pfam" id="PF14244">
    <property type="entry name" value="Retrotran_gag_3"/>
    <property type="match status" value="1"/>
</dbReference>
<feature type="compositionally biased region" description="Low complexity" evidence="1">
    <location>
        <begin position="221"/>
        <end position="232"/>
    </location>
</feature>
<dbReference type="EMBL" id="BQNB010019908">
    <property type="protein sequence ID" value="GJT90310.1"/>
    <property type="molecule type" value="Genomic_DNA"/>
</dbReference>
<feature type="region of interest" description="Disordered" evidence="1">
    <location>
        <begin position="297"/>
        <end position="328"/>
    </location>
</feature>
<feature type="domain" description="Retrotransposon Copia-like N-terminal" evidence="2">
    <location>
        <begin position="25"/>
        <end position="72"/>
    </location>
</feature>
<evidence type="ECO:0000256" key="1">
    <source>
        <dbReference type="SAM" id="MobiDB-lite"/>
    </source>
</evidence>
<dbReference type="InterPro" id="IPR029472">
    <property type="entry name" value="Copia-like_N"/>
</dbReference>
<reference evidence="3" key="2">
    <citation type="submission" date="2022-01" db="EMBL/GenBank/DDBJ databases">
        <authorList>
            <person name="Yamashiro T."/>
            <person name="Shiraishi A."/>
            <person name="Satake H."/>
            <person name="Nakayama K."/>
        </authorList>
    </citation>
    <scope>NUCLEOTIDE SEQUENCE</scope>
</reference>
<name>A0ABQ5HR22_9ASTR</name>
<gene>
    <name evidence="3" type="ORF">Tco_1079155</name>
</gene>
<keyword evidence="4" id="KW-1185">Reference proteome</keyword>
<feature type="region of interest" description="Disordered" evidence="1">
    <location>
        <begin position="221"/>
        <end position="251"/>
    </location>
</feature>
<sequence length="328" mass="37558">MAGNSTNTNTTENDEISSNHPLFLHQIDHPSLLLISKKLTGLDNYSSWKRSIMIALNAKNKMKLVNGEFPEPTMESNLRTIWERNNDMLISWILNTIDGHRIFQLSHDMVQLNQEHCSIEVYYHKFKGFWDEYDALEAPYMCTCVCNYNNGRINGERDQRKLLIQFLMGLDESYSNFRGQILLMQPLPSAAKAYTMVRQEEKQREGSNPKQATATILNSYLNQSSPSSSYSQRHTPQRQSNQNNNSDKRTKGHYQEECYKIVGYLVGQPLHGNFQPPKINKSNSDNRPRTVNMVMGQEDARSQSSSAAQSSSQNTDGHVSVRIDQLQN</sequence>
<evidence type="ECO:0000313" key="4">
    <source>
        <dbReference type="Proteomes" id="UP001151760"/>
    </source>
</evidence>
<proteinExistence type="predicted"/>
<dbReference type="PANTHER" id="PTHR37610:SF78">
    <property type="entry name" value="GAG-POLYPEPTIDE OF LTR COPIA-TYPE-RELATED"/>
    <property type="match status" value="1"/>
</dbReference>
<reference evidence="3" key="1">
    <citation type="journal article" date="2022" name="Int. J. Mol. Sci.">
        <title>Draft Genome of Tanacetum Coccineum: Genomic Comparison of Closely Related Tanacetum-Family Plants.</title>
        <authorList>
            <person name="Yamashiro T."/>
            <person name="Shiraishi A."/>
            <person name="Nakayama K."/>
            <person name="Satake H."/>
        </authorList>
    </citation>
    <scope>NUCLEOTIDE SEQUENCE</scope>
</reference>
<dbReference type="PANTHER" id="PTHR37610">
    <property type="entry name" value="CCHC-TYPE DOMAIN-CONTAINING PROTEIN"/>
    <property type="match status" value="1"/>
</dbReference>
<comment type="caution">
    <text evidence="3">The sequence shown here is derived from an EMBL/GenBank/DDBJ whole genome shotgun (WGS) entry which is preliminary data.</text>
</comment>
<feature type="compositionally biased region" description="Low complexity" evidence="1">
    <location>
        <begin position="302"/>
        <end position="313"/>
    </location>
</feature>
<protein>
    <submittedName>
        <fullName evidence="3">Cysteine-rich receptor-like protein kinase 8</fullName>
    </submittedName>
</protein>
<evidence type="ECO:0000259" key="2">
    <source>
        <dbReference type="Pfam" id="PF14244"/>
    </source>
</evidence>
<dbReference type="Proteomes" id="UP001151760">
    <property type="component" value="Unassembled WGS sequence"/>
</dbReference>
<accession>A0ABQ5HR22</accession>
<evidence type="ECO:0000313" key="3">
    <source>
        <dbReference type="EMBL" id="GJT90310.1"/>
    </source>
</evidence>
<feature type="compositionally biased region" description="Polar residues" evidence="1">
    <location>
        <begin position="233"/>
        <end position="245"/>
    </location>
</feature>